<keyword evidence="3" id="KW-1185">Reference proteome</keyword>
<feature type="region of interest" description="Disordered" evidence="1">
    <location>
        <begin position="1"/>
        <end position="141"/>
    </location>
</feature>
<accession>A0A6D2HTB0</accession>
<reference evidence="2" key="1">
    <citation type="submission" date="2020-01" db="EMBL/GenBank/DDBJ databases">
        <authorList>
            <person name="Mishra B."/>
        </authorList>
    </citation>
    <scope>NUCLEOTIDE SEQUENCE [LARGE SCALE GENOMIC DNA]</scope>
</reference>
<comment type="caution">
    <text evidence="2">The sequence shown here is derived from an EMBL/GenBank/DDBJ whole genome shotgun (WGS) entry which is preliminary data.</text>
</comment>
<evidence type="ECO:0000313" key="3">
    <source>
        <dbReference type="Proteomes" id="UP000467841"/>
    </source>
</evidence>
<feature type="compositionally biased region" description="Basic and acidic residues" evidence="1">
    <location>
        <begin position="75"/>
        <end position="84"/>
    </location>
</feature>
<dbReference type="EMBL" id="CACVBM020000532">
    <property type="protein sequence ID" value="CAA7020174.1"/>
    <property type="molecule type" value="Genomic_DNA"/>
</dbReference>
<dbReference type="AlphaFoldDB" id="A0A6D2HTB0"/>
<name>A0A6D2HTB0_9BRAS</name>
<proteinExistence type="predicted"/>
<gene>
    <name evidence="2" type="ORF">MERR_LOCUS7409</name>
</gene>
<feature type="compositionally biased region" description="Basic and acidic residues" evidence="1">
    <location>
        <begin position="33"/>
        <end position="50"/>
    </location>
</feature>
<dbReference type="Proteomes" id="UP000467841">
    <property type="component" value="Unassembled WGS sequence"/>
</dbReference>
<organism evidence="2 3">
    <name type="scientific">Microthlaspi erraticum</name>
    <dbReference type="NCBI Taxonomy" id="1685480"/>
    <lineage>
        <taxon>Eukaryota</taxon>
        <taxon>Viridiplantae</taxon>
        <taxon>Streptophyta</taxon>
        <taxon>Embryophyta</taxon>
        <taxon>Tracheophyta</taxon>
        <taxon>Spermatophyta</taxon>
        <taxon>Magnoliopsida</taxon>
        <taxon>eudicotyledons</taxon>
        <taxon>Gunneridae</taxon>
        <taxon>Pentapetalae</taxon>
        <taxon>rosids</taxon>
        <taxon>malvids</taxon>
        <taxon>Brassicales</taxon>
        <taxon>Brassicaceae</taxon>
        <taxon>Coluteocarpeae</taxon>
        <taxon>Microthlaspi</taxon>
    </lineage>
</organism>
<evidence type="ECO:0000313" key="2">
    <source>
        <dbReference type="EMBL" id="CAA7020174.1"/>
    </source>
</evidence>
<evidence type="ECO:0000256" key="1">
    <source>
        <dbReference type="SAM" id="MobiDB-lite"/>
    </source>
</evidence>
<feature type="compositionally biased region" description="Polar residues" evidence="1">
    <location>
        <begin position="1"/>
        <end position="14"/>
    </location>
</feature>
<sequence>MVNSKENTPTGSPSRSEENLSDDLPPPTVDKSLPAEDMDKSVPSPRKDESPPLSAPRRSRKPSSSDKHRSSKKSSSSDKLRKLMENLVKPLAEGFEAMRAQQNKTQEQVEALAREDEEPLDPAAATTNGTTTRPSRHQLGPELMKALADTRRSPLTRRLRQIDLHERVRLKIDSYTGEEDPKKWLTAFNLTMTRETYKSYDEKEANYCQVFVGHMAKDALPSRSTTSTT</sequence>
<protein>
    <submittedName>
        <fullName evidence="2">Uncharacterized protein</fullName>
    </submittedName>
</protein>